<dbReference type="KEGG" id="vg:921118"/>
<reference evidence="2 3" key="1">
    <citation type="journal article" date="2001" name="J. Virol.">
        <title>Analysis and characterization of the complete genome of tupaia (tree shrew) herpesvirus.</title>
        <authorList>
            <person name="Bahr U."/>
            <person name="Darai G."/>
        </authorList>
    </citation>
    <scope>NUCLEOTIDE SEQUENCE [LARGE SCALE GENOMIC DNA]</scope>
    <source>
        <strain evidence="2">2</strain>
    </source>
</reference>
<evidence type="ECO:0000313" key="2">
    <source>
        <dbReference type="EMBL" id="AAK57028.1"/>
    </source>
</evidence>
<protein>
    <submittedName>
        <fullName evidence="2">T4</fullName>
    </submittedName>
</protein>
<feature type="compositionally biased region" description="Low complexity" evidence="1">
    <location>
        <begin position="417"/>
        <end position="426"/>
    </location>
</feature>
<dbReference type="InterPro" id="IPR003360">
    <property type="entry name" value="US22-like"/>
</dbReference>
<proteinExistence type="predicted"/>
<keyword evidence="3" id="KW-1185">Reference proteome</keyword>
<organism evidence="2 3">
    <name type="scientific">Tupaiid herpesvirus 1 (strain 1)</name>
    <name type="common">TuHV-1</name>
    <name type="synonym">Herpesvirus tupaia (strain 1)</name>
    <dbReference type="NCBI Taxonomy" id="10397"/>
    <lineage>
        <taxon>Viruses</taxon>
        <taxon>Duplodnaviria</taxon>
        <taxon>Heunggongvirae</taxon>
        <taxon>Peploviricota</taxon>
        <taxon>Herviviricetes</taxon>
        <taxon>Herpesvirales</taxon>
        <taxon>Orthoherpesviridae</taxon>
        <taxon>Betaherpesvirinae</taxon>
        <taxon>Quwivirus</taxon>
        <taxon>Quwivirus tupaiidbeta1</taxon>
    </lineage>
</organism>
<feature type="region of interest" description="Disordered" evidence="1">
    <location>
        <begin position="506"/>
        <end position="525"/>
    </location>
</feature>
<accession>Q91TV9</accession>
<evidence type="ECO:0000313" key="3">
    <source>
        <dbReference type="Proteomes" id="UP000137095"/>
    </source>
</evidence>
<dbReference type="Proteomes" id="UP000137095">
    <property type="component" value="Segment"/>
</dbReference>
<dbReference type="RefSeq" id="NP_116333.1">
    <property type="nucleotide sequence ID" value="NC_002794.1"/>
</dbReference>
<feature type="compositionally biased region" description="Pro residues" evidence="1">
    <location>
        <begin position="427"/>
        <end position="437"/>
    </location>
</feature>
<dbReference type="EMBL" id="AF281817">
    <property type="protein sequence ID" value="AAK57028.1"/>
    <property type="molecule type" value="Genomic_DNA"/>
</dbReference>
<name>Q91TV9_TUHV1</name>
<sequence length="525" mass="59986">MWWIDWERHPLIRDGHEVPSWVHTTPAAFRRVLADFRALYLRQQNPLALADYVAEHSGERLSLGIPSNWFLELLPPDQLPELHDHLLGDLLCCEKVLIPLGRCLIVTTERVVRTDFVVFWGAHAAIYVYDLPRESLALAAPHLDHLARFGLLNSECLYRRPETPYATRSPPLAVERLLACRDLESCRWLVAELGGVDLNLRTPGQRACPLKLYGLTELARHCWPFLLLSDDDLYGLRINITLKLKCAWTALGGAGRYRCTGLFHVAFLIVVDRFLALYAVCVRTGELYRVADDFAFFFRAGLLKTRVRETFSHHLRRKAAVERRALCRHVRQQYPPPRHLRFEIGAFFNVERQYRWLCRPYRFRPNMLETWDDEDLRQLRRRSRLRREARENALGRRRPDGRDGAAGGGDEDDDDGPGPARGALHPLPGPPLPPPPPVDDDDDDDDEDDGFDSDPGISDDSDLSDPADLEEELLDLRILTEQIQLAEQYLAEPTVTLAEVETRRVRDGEGAETGVVFDFGSSLPQ</sequence>
<dbReference type="GeneID" id="921118"/>
<feature type="compositionally biased region" description="Acidic residues" evidence="1">
    <location>
        <begin position="438"/>
        <end position="469"/>
    </location>
</feature>
<feature type="region of interest" description="Disordered" evidence="1">
    <location>
        <begin position="390"/>
        <end position="469"/>
    </location>
</feature>
<dbReference type="OrthoDB" id="2229at10239"/>
<feature type="compositionally biased region" description="Basic and acidic residues" evidence="1">
    <location>
        <begin position="390"/>
        <end position="403"/>
    </location>
</feature>
<dbReference type="Pfam" id="PF02393">
    <property type="entry name" value="US22"/>
    <property type="match status" value="2"/>
</dbReference>
<evidence type="ECO:0000256" key="1">
    <source>
        <dbReference type="SAM" id="MobiDB-lite"/>
    </source>
</evidence>
<organismHost>
    <name type="scientific">Tupaia belangeri</name>
    <name type="common">Common tree shrew</name>
    <name type="synonym">Tupaia glis belangeri</name>
    <dbReference type="NCBI Taxonomy" id="37347"/>
</organismHost>